<name>A0A016WH57_9BILA</name>
<reference evidence="4" key="1">
    <citation type="journal article" date="2015" name="Nat. Genet.">
        <title>The genome and transcriptome of the zoonotic hookworm Ancylostoma ceylanicum identify infection-specific gene families.</title>
        <authorList>
            <person name="Schwarz E.M."/>
            <person name="Hu Y."/>
            <person name="Antoshechkin I."/>
            <person name="Miller M.M."/>
            <person name="Sternberg P.W."/>
            <person name="Aroian R.V."/>
        </authorList>
    </citation>
    <scope>NUCLEOTIDE SEQUENCE</scope>
    <source>
        <strain evidence="4">HY135</strain>
    </source>
</reference>
<feature type="region of interest" description="Disordered" evidence="1">
    <location>
        <begin position="31"/>
        <end position="59"/>
    </location>
</feature>
<protein>
    <recommendedName>
        <fullName evidence="5">SXP/RAL-2 family protein Ani s 5-like cation-binding domain-containing protein</fullName>
    </recommendedName>
</protein>
<dbReference type="AlphaFoldDB" id="A0A016WH57"/>
<dbReference type="EMBL" id="JARK01000307">
    <property type="protein sequence ID" value="EYC38597.1"/>
    <property type="molecule type" value="Genomic_DNA"/>
</dbReference>
<evidence type="ECO:0000313" key="4">
    <source>
        <dbReference type="Proteomes" id="UP000024635"/>
    </source>
</evidence>
<evidence type="ECO:0008006" key="5">
    <source>
        <dbReference type="Google" id="ProtNLM"/>
    </source>
</evidence>
<feature type="signal peptide" evidence="2">
    <location>
        <begin position="1"/>
        <end position="18"/>
    </location>
</feature>
<gene>
    <name evidence="3" type="primary">Acey_s0707.g1701</name>
    <name evidence="3" type="ORF">Y032_0707g1701</name>
</gene>
<evidence type="ECO:0000256" key="1">
    <source>
        <dbReference type="SAM" id="MobiDB-lite"/>
    </source>
</evidence>
<feature type="chain" id="PRO_5001494554" description="SXP/RAL-2 family protein Ani s 5-like cation-binding domain-containing protein" evidence="2">
    <location>
        <begin position="19"/>
        <end position="288"/>
    </location>
</feature>
<keyword evidence="4" id="KW-1185">Reference proteome</keyword>
<keyword evidence="2" id="KW-0732">Signal</keyword>
<evidence type="ECO:0000256" key="2">
    <source>
        <dbReference type="SAM" id="SignalP"/>
    </source>
</evidence>
<comment type="caution">
    <text evidence="3">The sequence shown here is derived from an EMBL/GenBank/DDBJ whole genome shotgun (WGS) entry which is preliminary data.</text>
</comment>
<evidence type="ECO:0000313" key="3">
    <source>
        <dbReference type="EMBL" id="EYC38597.1"/>
    </source>
</evidence>
<organism evidence="3 4">
    <name type="scientific">Ancylostoma ceylanicum</name>
    <dbReference type="NCBI Taxonomy" id="53326"/>
    <lineage>
        <taxon>Eukaryota</taxon>
        <taxon>Metazoa</taxon>
        <taxon>Ecdysozoa</taxon>
        <taxon>Nematoda</taxon>
        <taxon>Chromadorea</taxon>
        <taxon>Rhabditida</taxon>
        <taxon>Rhabditina</taxon>
        <taxon>Rhabditomorpha</taxon>
        <taxon>Strongyloidea</taxon>
        <taxon>Ancylostomatidae</taxon>
        <taxon>Ancylostomatinae</taxon>
        <taxon>Ancylostoma</taxon>
    </lineage>
</organism>
<dbReference type="Proteomes" id="UP000024635">
    <property type="component" value="Unassembled WGS sequence"/>
</dbReference>
<accession>A0A016WH57</accession>
<sequence length="288" mass="32256">MCRIAITFFMLIIVAVNGGVIPLSENNDEVDSSSALTLDPKNAPQKIDGSSENPAQPGPFDLQKMLEVLNTLARSIFAPFQPGNGGASPFNLRLPTLTDLFKLPSGFLRSLSSNPLPTFKPFRLEELPTLPTFAPLTLPDFLRNPMPTLAPIGAEQCLPKLRKEFKENDQYFEDVQKQVDAANISAAYDVVSAKAAEICTPEQMELFKKLMQKYETLKQNIQALVTEYPKETRDKVLQWLREENFFAISGFITQESMANLFNTAKNTKLMQISFQLTSMQIDLIFNPI</sequence>
<proteinExistence type="predicted"/>
<dbReference type="OrthoDB" id="5855280at2759"/>